<gene>
    <name evidence="3" type="ORF">FF36_04768</name>
</gene>
<dbReference type="PANTHER" id="PTHR24321:SF14">
    <property type="entry name" value="SHORT-CHAIN TYPE DEHYDROGENASE_REDUCTASE BLR2146-RELATED"/>
    <property type="match status" value="1"/>
</dbReference>
<dbReference type="Proteomes" id="UP000032545">
    <property type="component" value="Unassembled WGS sequence"/>
</dbReference>
<dbReference type="SUPFAM" id="SSF51735">
    <property type="entry name" value="NAD(P)-binding Rossmann-fold domains"/>
    <property type="match status" value="1"/>
</dbReference>
<dbReference type="GO" id="GO:0016491">
    <property type="term" value="F:oxidoreductase activity"/>
    <property type="evidence" value="ECO:0007669"/>
    <property type="project" value="UniProtKB-KW"/>
</dbReference>
<dbReference type="Gene3D" id="3.40.50.720">
    <property type="entry name" value="NAD(P)-binding Rossmann-like Domain"/>
    <property type="match status" value="1"/>
</dbReference>
<keyword evidence="4" id="KW-1185">Reference proteome</keyword>
<dbReference type="InterPro" id="IPR020904">
    <property type="entry name" value="Sc_DH/Rdtase_CS"/>
</dbReference>
<dbReference type="PRINTS" id="PR00081">
    <property type="entry name" value="GDHRDH"/>
</dbReference>
<dbReference type="AlphaFoldDB" id="A0A0D8BBY9"/>
<keyword evidence="2" id="KW-0560">Oxidoreductase</keyword>
<dbReference type="PRINTS" id="PR00080">
    <property type="entry name" value="SDRFAMILY"/>
</dbReference>
<organism evidence="3 4">
    <name type="scientific">Frankia torreyi</name>
    <dbReference type="NCBI Taxonomy" id="1856"/>
    <lineage>
        <taxon>Bacteria</taxon>
        <taxon>Bacillati</taxon>
        <taxon>Actinomycetota</taxon>
        <taxon>Actinomycetes</taxon>
        <taxon>Frankiales</taxon>
        <taxon>Frankiaceae</taxon>
        <taxon>Frankia</taxon>
    </lineage>
</organism>
<dbReference type="PANTHER" id="PTHR24321">
    <property type="entry name" value="DEHYDROGENASES, SHORT CHAIN"/>
    <property type="match status" value="1"/>
</dbReference>
<dbReference type="InterPro" id="IPR002347">
    <property type="entry name" value="SDR_fam"/>
</dbReference>
<dbReference type="EMBL" id="JYFN01000048">
    <property type="protein sequence ID" value="KJE20897.1"/>
    <property type="molecule type" value="Genomic_DNA"/>
</dbReference>
<evidence type="ECO:0000256" key="1">
    <source>
        <dbReference type="ARBA" id="ARBA00006484"/>
    </source>
</evidence>
<dbReference type="RefSeq" id="WP_242422773.1">
    <property type="nucleotide sequence ID" value="NZ_JYFN01000048.1"/>
</dbReference>
<proteinExistence type="inferred from homology"/>
<evidence type="ECO:0000256" key="2">
    <source>
        <dbReference type="ARBA" id="ARBA00023002"/>
    </source>
</evidence>
<dbReference type="CDD" id="cd05233">
    <property type="entry name" value="SDR_c"/>
    <property type="match status" value="1"/>
</dbReference>
<sequence>MTTSGEPTGRAGAQGPLAGGSSAGGALAGEVALVTGAGSGIGAASARRLAAEGAAVAVTDLAEASAARVRDEIVAAGGRAVALALDVADEAAVRDCVERVVAELGPIGVLHNNAAATALSGGGGDAEVLTMTAELWDATMAVNVRGPMLLARAVLPAMIAAGRGSIVNTSSGAAAAAEHLRPAYGASKAALESLTRSIATRYGPVGVRCNAIAPGLVLTDTVRGPGRGLRRMRAVFAAHTPSPLGTPDEVARVVAFLASDAARYVNGVVLRVDGGMGAAQPYLADLLGRHAAVEDAPTVNS</sequence>
<evidence type="ECO:0000313" key="3">
    <source>
        <dbReference type="EMBL" id="KJE20897.1"/>
    </source>
</evidence>
<reference evidence="4" key="1">
    <citation type="submission" date="2015-02" db="EMBL/GenBank/DDBJ databases">
        <title>Draft Genome of Frankia sp. CpI1-S.</title>
        <authorList>
            <person name="Oshone R.T."/>
            <person name="Ngom M."/>
            <person name="Ghodhbane-Gtari F."/>
            <person name="Gtari M."/>
            <person name="Morris K."/>
            <person name="Thomas K."/>
            <person name="Sen A."/>
            <person name="Tisa L.S."/>
        </authorList>
    </citation>
    <scope>NUCLEOTIDE SEQUENCE [LARGE SCALE GENOMIC DNA]</scope>
    <source>
        <strain evidence="4">CpI1-S</strain>
    </source>
</reference>
<dbReference type="PROSITE" id="PS00061">
    <property type="entry name" value="ADH_SHORT"/>
    <property type="match status" value="1"/>
</dbReference>
<dbReference type="PATRIC" id="fig|1502723.3.peg.4739"/>
<dbReference type="FunFam" id="3.40.50.720:FF:000084">
    <property type="entry name" value="Short-chain dehydrogenase reductase"/>
    <property type="match status" value="1"/>
</dbReference>
<comment type="similarity">
    <text evidence="1">Belongs to the short-chain dehydrogenases/reductases (SDR) family.</text>
</comment>
<accession>A0A0D8BBY9</accession>
<comment type="caution">
    <text evidence="3">The sequence shown here is derived from an EMBL/GenBank/DDBJ whole genome shotgun (WGS) entry which is preliminary data.</text>
</comment>
<reference evidence="3 4" key="2">
    <citation type="journal article" date="2016" name="Genome Announc.">
        <title>Permanent Draft Genome Sequences for Two Variants of Frankia sp. Strain CpI1, the First Frankia Strain Isolated from Root Nodules of Comptonia peregrina.</title>
        <authorList>
            <person name="Oshone R."/>
            <person name="Hurst S.G.IV."/>
            <person name="Abebe-Akele F."/>
            <person name="Simpson S."/>
            <person name="Morris K."/>
            <person name="Thomas W.K."/>
            <person name="Tisa L.S."/>
        </authorList>
    </citation>
    <scope>NUCLEOTIDE SEQUENCE [LARGE SCALE GENOMIC DNA]</scope>
    <source>
        <strain evidence="4">CpI1-S</strain>
    </source>
</reference>
<dbReference type="InterPro" id="IPR036291">
    <property type="entry name" value="NAD(P)-bd_dom_sf"/>
</dbReference>
<protein>
    <submittedName>
        <fullName evidence="3">Uncharacterized protein</fullName>
    </submittedName>
</protein>
<evidence type="ECO:0000313" key="4">
    <source>
        <dbReference type="Proteomes" id="UP000032545"/>
    </source>
</evidence>
<name>A0A0D8BBY9_9ACTN</name>
<dbReference type="Pfam" id="PF13561">
    <property type="entry name" value="adh_short_C2"/>
    <property type="match status" value="1"/>
</dbReference>